<name>A0AAN9CF69_9TELE</name>
<feature type="domain" description="DUF5523" evidence="3">
    <location>
        <begin position="162"/>
        <end position="424"/>
    </location>
</feature>
<evidence type="ECO:0000313" key="7">
    <source>
        <dbReference type="Proteomes" id="UP001364617"/>
    </source>
</evidence>
<gene>
    <name evidence="6" type="ORF">R3I93_018415</name>
</gene>
<dbReference type="InterPro" id="IPR056290">
    <property type="entry name" value="CEPT76/DRC7_peptidase-like_dom"/>
</dbReference>
<evidence type="ECO:0000313" key="6">
    <source>
        <dbReference type="EMBL" id="KAK7131841.1"/>
    </source>
</evidence>
<evidence type="ECO:0000256" key="1">
    <source>
        <dbReference type="SAM" id="MobiDB-lite"/>
    </source>
</evidence>
<feature type="compositionally biased region" description="Basic and acidic residues" evidence="1">
    <location>
        <begin position="164"/>
        <end position="186"/>
    </location>
</feature>
<dbReference type="InterPro" id="IPR056288">
    <property type="entry name" value="CEP76_C"/>
</dbReference>
<dbReference type="Pfam" id="PF24652">
    <property type="entry name" value="CEP76_C"/>
    <property type="match status" value="1"/>
</dbReference>
<feature type="compositionally biased region" description="Basic and acidic residues" evidence="1">
    <location>
        <begin position="17"/>
        <end position="30"/>
    </location>
</feature>
<dbReference type="Pfam" id="PF17661">
    <property type="entry name" value="DUF5523"/>
    <property type="match status" value="1"/>
</dbReference>
<dbReference type="GO" id="GO:1905515">
    <property type="term" value="P:non-motile cilium assembly"/>
    <property type="evidence" value="ECO:0007669"/>
    <property type="project" value="TreeGrafter"/>
</dbReference>
<evidence type="ECO:0008006" key="8">
    <source>
        <dbReference type="Google" id="ProtNLM"/>
    </source>
</evidence>
<dbReference type="PANTHER" id="PTHR20837:SF7">
    <property type="entry name" value="COILED-COIL AND C2 DOMAIN-CONTAINING PROTEIN 2A"/>
    <property type="match status" value="1"/>
</dbReference>
<feature type="compositionally biased region" description="Acidic residues" evidence="1">
    <location>
        <begin position="248"/>
        <end position="282"/>
    </location>
</feature>
<feature type="domain" description="Centrosomal protein of 76 kDa C-terminal" evidence="4">
    <location>
        <begin position="1540"/>
        <end position="1661"/>
    </location>
</feature>
<organism evidence="6 7">
    <name type="scientific">Phoxinus phoxinus</name>
    <name type="common">Eurasian minnow</name>
    <dbReference type="NCBI Taxonomy" id="58324"/>
    <lineage>
        <taxon>Eukaryota</taxon>
        <taxon>Metazoa</taxon>
        <taxon>Chordata</taxon>
        <taxon>Craniata</taxon>
        <taxon>Vertebrata</taxon>
        <taxon>Euteleostomi</taxon>
        <taxon>Actinopterygii</taxon>
        <taxon>Neopterygii</taxon>
        <taxon>Teleostei</taxon>
        <taxon>Ostariophysi</taxon>
        <taxon>Cypriniformes</taxon>
        <taxon>Leuciscidae</taxon>
        <taxon>Phoxininae</taxon>
        <taxon>Phoxinus</taxon>
    </lineage>
</organism>
<accession>A0AAN9CF69</accession>
<protein>
    <recommendedName>
        <fullName evidence="8">Coiled-coil and C2 domain-containing protein 2A</fullName>
    </recommendedName>
</protein>
<dbReference type="GO" id="GO:1904491">
    <property type="term" value="P:protein localization to ciliary transition zone"/>
    <property type="evidence" value="ECO:0007669"/>
    <property type="project" value="TreeGrafter"/>
</dbReference>
<feature type="compositionally biased region" description="Acidic residues" evidence="1">
    <location>
        <begin position="643"/>
        <end position="657"/>
    </location>
</feature>
<dbReference type="GO" id="GO:0035869">
    <property type="term" value="C:ciliary transition zone"/>
    <property type="evidence" value="ECO:0007669"/>
    <property type="project" value="TreeGrafter"/>
</dbReference>
<dbReference type="Pfam" id="PF24656">
    <property type="entry name" value="CEPT76_peptidase"/>
    <property type="match status" value="1"/>
</dbReference>
<feature type="region of interest" description="Disordered" evidence="1">
    <location>
        <begin position="1"/>
        <end position="190"/>
    </location>
</feature>
<feature type="region of interest" description="Disordered" evidence="1">
    <location>
        <begin position="224"/>
        <end position="292"/>
    </location>
</feature>
<feature type="compositionally biased region" description="Basic residues" evidence="1">
    <location>
        <begin position="66"/>
        <end position="77"/>
    </location>
</feature>
<dbReference type="EMBL" id="JAYKXH010000020">
    <property type="protein sequence ID" value="KAK7131841.1"/>
    <property type="molecule type" value="Genomic_DNA"/>
</dbReference>
<keyword evidence="7" id="KW-1185">Reference proteome</keyword>
<comment type="caution">
    <text evidence="6">The sequence shown here is derived from an EMBL/GenBank/DDBJ whole genome shotgun (WGS) entry which is preliminary data.</text>
</comment>
<feature type="domain" description="CEP76/DRC7 peptidase-like" evidence="5">
    <location>
        <begin position="1396"/>
        <end position="1512"/>
    </location>
</feature>
<feature type="compositionally biased region" description="Basic and acidic residues" evidence="1">
    <location>
        <begin position="658"/>
        <end position="682"/>
    </location>
</feature>
<sequence length="1667" mass="190754">MSSPSDVREKMRKKRRELQESLGRVRDDKQALVASDWDLSQDNGHTAVEMLAGGQEDPGETLRRSMMAKRMKKKKKLLKEMPVESPPDEEVTAVPEQDRPHDDDDDDVQPVRDLPPRPAMRPGSSQSETTMRQRMTEKLRAAKSKAASLLEQESIIEPASRLQSLRDRETLTRFDRDTDPDLRADEDSSFTARLKFRDVARRATTDKRTEAGLPTAEEAYNFFTFNFDPEPQQQPRRKKRRPGRREAEEEGEGEAGEGDGEDEEEGEEERECEGEEESEARDEDAPLVRDEDEDLFLIDQSAQDFLEVRRAEYVDYSRRLQRERDTLFVPSMRTVPASSKLAENVRPRYLEEEGLYVGERPHVGLTNQNILENRILKQGEGRKWFGDDGRIMALPDPIKESSSRPPLFHLEDELDPALQTAYRKALKSKHVNLYISGMGDPQSDYQLDVDVSGLIFSHHPLFSREHVLAARLAQLYDQHLTRQHKSLTRLLTDKLNGLRNTIHNMLELHRGEALSQVTQQRMAEYKQEVRHTRQLRDVEQDKDRALLKSIIRVWKELKALRDFQRFTNTPFKLFVRREKVEREQDEQECEDDIMAEVEELQAEMEEDYQKKMSEYRRQHEEWKSWKRKQKVLKKKQKKKRQQEEEEEDEESEEELGEEPEKPDPPEKPDSGSLEEQVREKAARIRRKPGEPVLIPELTVSGPVTPNEQCPRAEFARREDVSKRALFIKVLYNDKEVSRTDSRALNMDFRVHFGQIFNLKIVNWPESIKLQVFEGVGSSSTLLVEVCVPVPESSVLTGSAPSEEMEFSSNQRVTFNHEGVGSGVPFSFEADGTSTQTLLTSGKLSCCVSWAVGEDDVPLAPPSSQPGGGMYSGLGQMDAIACIGASSLNDMKKLGKWAAESRLDPNDPNNTSIMQLLSVVSGGDVAVPEYFRLEQLQEEFNFLTDEELQRSRRFRLLRLRSQEVAEFRHFKCVPSMEREISQKVFQDYEKRLKDGEIIDTKEHIDSHRALVAKYLQKVRESVINRSLIAKHHFMLSDVVSEDEVPSIGVLGWNLFKLAEPKRPLKPHRKERKKVTAQNLSDGDIKLLVNIIRGYDIPVRRLHTSKPPVSAKSGRSFTEPFAAPVLSQINQQGSEWPFGQPLIRPFVEVSFQRSVLQTSAAEGPNPCWNEEIVLPFSAPNGDYSSTSLQSVRDEVFINIFDELLSDVVEDERERENTIHTRIARHWLGSIKIPFSTIYLQSRIDGTFKVSTPPVLLGYSKERSLGSEGGYDTIRSLSEGTFLSLFITIEPQLVPGDTVREKMKEIKFDSQEVERLLIASEVFEKEASRQFPDRPCLSTVIDINGKTVFVTRFIRPLNPPQELLDAFPNSPQETAELVARYVSLVPSLPDSVSFAGVCDLWSTCDQFLTLLAGDEEEHAVLLCNYFLSMGRRAWLIIGSAIPEGPTAYVLTYEQNRYLIWNPSTGQHYGQYDIFCPLQTIGCLINSDNVWFNIQPYAAPVRMSFDVSKPKLWKPFFSRSFPDPGLSSVQPEALVYRRTDKAAAVELQDRIEKVLREKIMDWRPRHPTRWNRYCISTLRQFLPKLELSGGREVAEEHRLELQSLLGEYTISGFPLHLPFSEIRPIIEAVHSTGVHKAEAPNVEFALAVHVHPYPGNVLSVWVYIASLLTAQ</sequence>
<feature type="compositionally biased region" description="Polar residues" evidence="1">
    <location>
        <begin position="123"/>
        <end position="133"/>
    </location>
</feature>
<dbReference type="PANTHER" id="PTHR20837">
    <property type="entry name" value="CENTROSOMAL PROTEIN-RELATED"/>
    <property type="match status" value="1"/>
</dbReference>
<feature type="domain" description="CC2D2A N-terminal C2" evidence="2">
    <location>
        <begin position="688"/>
        <end position="861"/>
    </location>
</feature>
<reference evidence="6 7" key="1">
    <citation type="submission" date="2024-02" db="EMBL/GenBank/DDBJ databases">
        <title>Chromosome-level genome assembly of the Eurasian Minnow (Phoxinus phoxinus).</title>
        <authorList>
            <person name="Oriowo T.O."/>
            <person name="Martin S."/>
            <person name="Stange M."/>
            <person name="Chrysostomakis Y."/>
            <person name="Brown T."/>
            <person name="Winkler S."/>
            <person name="Kukowka S."/>
            <person name="Myers E.W."/>
            <person name="Bohne A."/>
        </authorList>
    </citation>
    <scope>NUCLEOTIDE SEQUENCE [LARGE SCALE GENOMIC DNA]</scope>
    <source>
        <strain evidence="6">ZFMK-TIS-60720</strain>
        <tissue evidence="6">Whole Organism</tissue>
    </source>
</reference>
<dbReference type="InterPro" id="IPR028928">
    <property type="entry name" value="CC2D2AN-C2"/>
</dbReference>
<evidence type="ECO:0000259" key="2">
    <source>
        <dbReference type="Pfam" id="PF15625"/>
    </source>
</evidence>
<evidence type="ECO:0000259" key="5">
    <source>
        <dbReference type="Pfam" id="PF24656"/>
    </source>
</evidence>
<evidence type="ECO:0000259" key="4">
    <source>
        <dbReference type="Pfam" id="PF24652"/>
    </source>
</evidence>
<dbReference type="Proteomes" id="UP001364617">
    <property type="component" value="Unassembled WGS sequence"/>
</dbReference>
<dbReference type="Pfam" id="PF15625">
    <property type="entry name" value="CC2D2AN-C2"/>
    <property type="match status" value="1"/>
</dbReference>
<dbReference type="InterPro" id="IPR052434">
    <property type="entry name" value="Tectonic-like_complex_comp"/>
</dbReference>
<proteinExistence type="predicted"/>
<feature type="region of interest" description="Disordered" evidence="1">
    <location>
        <begin position="634"/>
        <end position="705"/>
    </location>
</feature>
<evidence type="ECO:0000259" key="3">
    <source>
        <dbReference type="Pfam" id="PF17661"/>
    </source>
</evidence>
<dbReference type="InterPro" id="IPR041510">
    <property type="entry name" value="DUF5523"/>
</dbReference>